<feature type="region of interest" description="Disordered" evidence="1">
    <location>
        <begin position="316"/>
        <end position="341"/>
    </location>
</feature>
<organism evidence="2 3">
    <name type="scientific">Prorocentrum cordatum</name>
    <dbReference type="NCBI Taxonomy" id="2364126"/>
    <lineage>
        <taxon>Eukaryota</taxon>
        <taxon>Sar</taxon>
        <taxon>Alveolata</taxon>
        <taxon>Dinophyceae</taxon>
        <taxon>Prorocentrales</taxon>
        <taxon>Prorocentraceae</taxon>
        <taxon>Prorocentrum</taxon>
    </lineage>
</organism>
<evidence type="ECO:0008006" key="4">
    <source>
        <dbReference type="Google" id="ProtNLM"/>
    </source>
</evidence>
<reference evidence="2" key="1">
    <citation type="submission" date="2023-10" db="EMBL/GenBank/DDBJ databases">
        <authorList>
            <person name="Chen Y."/>
            <person name="Shah S."/>
            <person name="Dougan E. K."/>
            <person name="Thang M."/>
            <person name="Chan C."/>
        </authorList>
    </citation>
    <scope>NUCLEOTIDE SEQUENCE [LARGE SCALE GENOMIC DNA]</scope>
</reference>
<evidence type="ECO:0000313" key="3">
    <source>
        <dbReference type="Proteomes" id="UP001189429"/>
    </source>
</evidence>
<name>A0ABN9PWT1_9DINO</name>
<sequence>MSRVGQFFILPAERGKHELRGLWGRARHPGGALRRVDSATWHWQGAPRCASAPASTQAIQLRSAMRTHSVFHVYLQALQEAARLWIGHRPLADLADGLSLCFWASPAMAHALDLAARGRAPAPHCAGPVPARRAVGHLCNLGDANDQPQQIVFQAILQYMTDCALLALPGRPFLAVHAVEVVADCFAAAIQVQELAKPPRTRLPKPSARAQVVFAETQLYEILSICCSLGPSSYPVSNDLASRAAQWAQGWFSSLFYADVNISDVADWMGAERRRLAVRRGRVCEHRYVRDWRPDPSHMNPTERAYFLDDVVGRSPQPSDLDPPRAHAFSDSEARGPGARQMAEEGSMHAGVPLSGLVKSWNGLKGYGFIPGGQTAEVEGDIMFSRNELPADAREVSDKVLRGRQVQFEGQRGADGRAKATAVALFPVEGYPLPGEIKSYPREERLRVRHQLLPRRGRAL</sequence>
<dbReference type="Gene3D" id="2.40.50.140">
    <property type="entry name" value="Nucleic acid-binding proteins"/>
    <property type="match status" value="1"/>
</dbReference>
<gene>
    <name evidence="2" type="ORF">PCOR1329_LOCUS5768</name>
</gene>
<evidence type="ECO:0000313" key="2">
    <source>
        <dbReference type="EMBL" id="CAK0796373.1"/>
    </source>
</evidence>
<keyword evidence="3" id="KW-1185">Reference proteome</keyword>
<dbReference type="Proteomes" id="UP001189429">
    <property type="component" value="Unassembled WGS sequence"/>
</dbReference>
<proteinExistence type="predicted"/>
<protein>
    <recommendedName>
        <fullName evidence="4">CSD domain-containing protein</fullName>
    </recommendedName>
</protein>
<feature type="compositionally biased region" description="Basic and acidic residues" evidence="1">
    <location>
        <begin position="322"/>
        <end position="334"/>
    </location>
</feature>
<accession>A0ABN9PWT1</accession>
<dbReference type="InterPro" id="IPR012340">
    <property type="entry name" value="NA-bd_OB-fold"/>
</dbReference>
<dbReference type="EMBL" id="CAUYUJ010001531">
    <property type="protein sequence ID" value="CAK0796373.1"/>
    <property type="molecule type" value="Genomic_DNA"/>
</dbReference>
<comment type="caution">
    <text evidence="2">The sequence shown here is derived from an EMBL/GenBank/DDBJ whole genome shotgun (WGS) entry which is preliminary data.</text>
</comment>
<evidence type="ECO:0000256" key="1">
    <source>
        <dbReference type="SAM" id="MobiDB-lite"/>
    </source>
</evidence>